<feature type="domain" description="Mitochondrial RNA binding complex 1 subunit" evidence="1">
    <location>
        <begin position="4"/>
        <end position="131"/>
    </location>
</feature>
<organism evidence="2">
    <name type="scientific">Lygus hesperus</name>
    <name type="common">Western plant bug</name>
    <dbReference type="NCBI Taxonomy" id="30085"/>
    <lineage>
        <taxon>Eukaryota</taxon>
        <taxon>Metazoa</taxon>
        <taxon>Ecdysozoa</taxon>
        <taxon>Arthropoda</taxon>
        <taxon>Hexapoda</taxon>
        <taxon>Insecta</taxon>
        <taxon>Pterygota</taxon>
        <taxon>Neoptera</taxon>
        <taxon>Paraneoptera</taxon>
        <taxon>Hemiptera</taxon>
        <taxon>Heteroptera</taxon>
        <taxon>Panheteroptera</taxon>
        <taxon>Cimicomorpha</taxon>
        <taxon>Miridae</taxon>
        <taxon>Mirini</taxon>
        <taxon>Lygus</taxon>
    </lineage>
</organism>
<dbReference type="Pfam" id="PF26179">
    <property type="entry name" value="RESC10"/>
    <property type="match status" value="1"/>
</dbReference>
<gene>
    <name evidence="2" type="ORF">g.23924</name>
</gene>
<dbReference type="EMBL" id="GDHC01001717">
    <property type="protein sequence ID" value="JAQ16912.1"/>
    <property type="molecule type" value="Transcribed_RNA"/>
</dbReference>
<proteinExistence type="predicted"/>
<feature type="non-terminal residue" evidence="2">
    <location>
        <position position="1"/>
    </location>
</feature>
<name>A0A146MD01_LYGHE</name>
<accession>A0A146MD01</accession>
<evidence type="ECO:0000259" key="1">
    <source>
        <dbReference type="Pfam" id="PF26179"/>
    </source>
</evidence>
<evidence type="ECO:0000313" key="2">
    <source>
        <dbReference type="EMBL" id="JAQ16912.1"/>
    </source>
</evidence>
<sequence length="133" mass="14155">SSSSSKSNIVTTNTAGMQAPGEVLVSYTPGAGPGHGLTVPHTALTDHCDIISESLSKVDELETQKKAQEALGTEAQILTNEGMNELMDELQEAVESEVGALMNDMRSSHVVHQAGMHELRRTLYYATALNSKG</sequence>
<protein>
    <recommendedName>
        <fullName evidence="1">Mitochondrial RNA binding complex 1 subunit domain-containing protein</fullName>
    </recommendedName>
</protein>
<dbReference type="AlphaFoldDB" id="A0A146MD01"/>
<dbReference type="InterPro" id="IPR059087">
    <property type="entry name" value="RESC10"/>
</dbReference>
<reference evidence="2" key="1">
    <citation type="journal article" date="2016" name="Gigascience">
        <title>De novo construction of an expanded transcriptome assembly for the western tarnished plant bug, Lygus hesperus.</title>
        <authorList>
            <person name="Tassone E.E."/>
            <person name="Geib S.M."/>
            <person name="Hall B."/>
            <person name="Fabrick J.A."/>
            <person name="Brent C.S."/>
            <person name="Hull J.J."/>
        </authorList>
    </citation>
    <scope>NUCLEOTIDE SEQUENCE</scope>
</reference>